<name>A0A834U4W7_9FABA</name>
<reference evidence="2" key="1">
    <citation type="submission" date="2020-09" db="EMBL/GenBank/DDBJ databases">
        <title>Genome-Enabled Discovery of Anthraquinone Biosynthesis in Senna tora.</title>
        <authorList>
            <person name="Kang S.-H."/>
            <person name="Pandey R.P."/>
            <person name="Lee C.-M."/>
            <person name="Sim J.-S."/>
            <person name="Jeong J.-T."/>
            <person name="Choi B.-S."/>
            <person name="Jung M."/>
            <person name="Ginzburg D."/>
            <person name="Zhao K."/>
            <person name="Won S.Y."/>
            <person name="Oh T.-J."/>
            <person name="Yu Y."/>
            <person name="Kim N.-H."/>
            <person name="Lee O.R."/>
            <person name="Lee T.-H."/>
            <person name="Bashyal P."/>
            <person name="Kim T.-S."/>
            <person name="Lee W.-H."/>
            <person name="Kawkins C."/>
            <person name="Kim C.-K."/>
            <person name="Kim J.S."/>
            <person name="Ahn B.O."/>
            <person name="Rhee S.Y."/>
            <person name="Sohng J.K."/>
        </authorList>
    </citation>
    <scope>NUCLEOTIDE SEQUENCE</scope>
    <source>
        <tissue evidence="2">Leaf</tissue>
    </source>
</reference>
<sequence length="74" mass="8609">MNHEDVHTETPKGMNMADQSPITPPNDESSNHHFEDQIMLNKSQNDAVDKRETKIVETPDDHYLDEMYDTYDDS</sequence>
<evidence type="ECO:0000313" key="2">
    <source>
        <dbReference type="EMBL" id="KAF7831659.1"/>
    </source>
</evidence>
<keyword evidence="3" id="KW-1185">Reference proteome</keyword>
<comment type="caution">
    <text evidence="2">The sequence shown here is derived from an EMBL/GenBank/DDBJ whole genome shotgun (WGS) entry which is preliminary data.</text>
</comment>
<dbReference type="AlphaFoldDB" id="A0A834U4W7"/>
<feature type="compositionally biased region" description="Basic and acidic residues" evidence="1">
    <location>
        <begin position="1"/>
        <end position="10"/>
    </location>
</feature>
<feature type="compositionally biased region" description="Basic and acidic residues" evidence="1">
    <location>
        <begin position="47"/>
        <end position="65"/>
    </location>
</feature>
<proteinExistence type="predicted"/>
<evidence type="ECO:0000313" key="3">
    <source>
        <dbReference type="Proteomes" id="UP000634136"/>
    </source>
</evidence>
<protein>
    <submittedName>
        <fullName evidence="2">Uncharacterized protein</fullName>
    </submittedName>
</protein>
<dbReference type="Proteomes" id="UP000634136">
    <property type="component" value="Unassembled WGS sequence"/>
</dbReference>
<gene>
    <name evidence="2" type="ORF">G2W53_013992</name>
</gene>
<feature type="region of interest" description="Disordered" evidence="1">
    <location>
        <begin position="1"/>
        <end position="74"/>
    </location>
</feature>
<dbReference type="EMBL" id="JAAIUW010000005">
    <property type="protein sequence ID" value="KAF7831659.1"/>
    <property type="molecule type" value="Genomic_DNA"/>
</dbReference>
<accession>A0A834U4W7</accession>
<organism evidence="2 3">
    <name type="scientific">Senna tora</name>
    <dbReference type="NCBI Taxonomy" id="362788"/>
    <lineage>
        <taxon>Eukaryota</taxon>
        <taxon>Viridiplantae</taxon>
        <taxon>Streptophyta</taxon>
        <taxon>Embryophyta</taxon>
        <taxon>Tracheophyta</taxon>
        <taxon>Spermatophyta</taxon>
        <taxon>Magnoliopsida</taxon>
        <taxon>eudicotyledons</taxon>
        <taxon>Gunneridae</taxon>
        <taxon>Pentapetalae</taxon>
        <taxon>rosids</taxon>
        <taxon>fabids</taxon>
        <taxon>Fabales</taxon>
        <taxon>Fabaceae</taxon>
        <taxon>Caesalpinioideae</taxon>
        <taxon>Cassia clade</taxon>
        <taxon>Senna</taxon>
    </lineage>
</organism>
<evidence type="ECO:0000256" key="1">
    <source>
        <dbReference type="SAM" id="MobiDB-lite"/>
    </source>
</evidence>